<dbReference type="PANTHER" id="PTHR43546">
    <property type="entry name" value="UPF0173 METAL-DEPENDENT HYDROLASE MJ1163-RELATED"/>
    <property type="match status" value="1"/>
</dbReference>
<gene>
    <name evidence="2" type="ORF">M406DRAFT_252237</name>
</gene>
<dbReference type="RefSeq" id="XP_040777994.1">
    <property type="nucleotide sequence ID" value="XM_040916823.1"/>
</dbReference>
<dbReference type="InterPro" id="IPR001279">
    <property type="entry name" value="Metallo-B-lactamas"/>
</dbReference>
<dbReference type="PANTHER" id="PTHR43546:SF3">
    <property type="entry name" value="UPF0173 METAL-DEPENDENT HYDROLASE MJ1163"/>
    <property type="match status" value="1"/>
</dbReference>
<evidence type="ECO:0000259" key="1">
    <source>
        <dbReference type="Pfam" id="PF00753"/>
    </source>
</evidence>
<dbReference type="InterPro" id="IPR050114">
    <property type="entry name" value="UPF0173_UPF0282_UlaG_hydrolase"/>
</dbReference>
<dbReference type="Gene3D" id="3.60.15.10">
    <property type="entry name" value="Ribonuclease Z/Hydroxyacylglutathione hydrolase-like"/>
    <property type="match status" value="1"/>
</dbReference>
<dbReference type="GeneID" id="63833952"/>
<organism evidence="2 3">
    <name type="scientific">Cryphonectria parasitica (strain ATCC 38755 / EP155)</name>
    <dbReference type="NCBI Taxonomy" id="660469"/>
    <lineage>
        <taxon>Eukaryota</taxon>
        <taxon>Fungi</taxon>
        <taxon>Dikarya</taxon>
        <taxon>Ascomycota</taxon>
        <taxon>Pezizomycotina</taxon>
        <taxon>Sordariomycetes</taxon>
        <taxon>Sordariomycetidae</taxon>
        <taxon>Diaporthales</taxon>
        <taxon>Cryphonectriaceae</taxon>
        <taxon>Cryphonectria-Endothia species complex</taxon>
        <taxon>Cryphonectria</taxon>
    </lineage>
</organism>
<dbReference type="OrthoDB" id="4311043at2759"/>
<evidence type="ECO:0000313" key="3">
    <source>
        <dbReference type="Proteomes" id="UP000803844"/>
    </source>
</evidence>
<protein>
    <submittedName>
        <fullName evidence="2">Metallo-hydrolase/oxidoreductase</fullName>
    </submittedName>
</protein>
<proteinExistence type="predicted"/>
<reference evidence="2" key="1">
    <citation type="journal article" date="2020" name="Phytopathology">
        <title>Genome sequence of the chestnut blight fungus Cryphonectria parasitica EP155: A fundamental resource for an archetypical invasive plant pathogen.</title>
        <authorList>
            <person name="Crouch J.A."/>
            <person name="Dawe A."/>
            <person name="Aerts A."/>
            <person name="Barry K."/>
            <person name="Churchill A.C.L."/>
            <person name="Grimwood J."/>
            <person name="Hillman B."/>
            <person name="Milgroom M.G."/>
            <person name="Pangilinan J."/>
            <person name="Smith M."/>
            <person name="Salamov A."/>
            <person name="Schmutz J."/>
            <person name="Yadav J."/>
            <person name="Grigoriev I.V."/>
            <person name="Nuss D."/>
        </authorList>
    </citation>
    <scope>NUCLEOTIDE SEQUENCE</scope>
    <source>
        <strain evidence="2">EP155</strain>
    </source>
</reference>
<keyword evidence="3" id="KW-1185">Reference proteome</keyword>
<comment type="caution">
    <text evidence="2">The sequence shown here is derived from an EMBL/GenBank/DDBJ whole genome shotgun (WGS) entry which is preliminary data.</text>
</comment>
<dbReference type="SUPFAM" id="SSF56281">
    <property type="entry name" value="Metallo-hydrolase/oxidoreductase"/>
    <property type="match status" value="1"/>
</dbReference>
<dbReference type="Pfam" id="PF00753">
    <property type="entry name" value="Lactamase_B"/>
    <property type="match status" value="1"/>
</dbReference>
<evidence type="ECO:0000313" key="2">
    <source>
        <dbReference type="EMBL" id="KAF3767033.1"/>
    </source>
</evidence>
<accession>A0A9P4Y5Q6</accession>
<sequence>MATSLKGRDATIEWFGATTFRLKVKGLTIFLDTWLERPSSIPTYLKIDDVQECDYIFISHAHFDHLPGADRLAKKTGAIIIANGEAINVMRTAGVTETQLQPVAGGERIPLFTKAQRDEAIARHKADEAAGKLPPPGPKFPPTPHHAEAVIDVHVWPALHCMLPPGDHAALPEVMDTGAVYTGDGGNPYACTIDITRNMTYGFGGLMKIPSHTLPSHLPEDFRTFLPYMNDRERNKYSFYDGGQLLFNFLLDKNEGGKGDAAGPTTTLLWHGHLGCYDGIMKTIEPKPDVAILAIAGRANLNGRPFDGSAAEFAVKQVQWLGEPNKVIWCLHDEAPIIPKRIDTTAATELVHRETTSRVVDLEHIKAYKVFE</sequence>
<dbReference type="AlphaFoldDB" id="A0A9P4Y5Q6"/>
<dbReference type="Proteomes" id="UP000803844">
    <property type="component" value="Unassembled WGS sequence"/>
</dbReference>
<dbReference type="EMBL" id="MU032346">
    <property type="protein sequence ID" value="KAF3767033.1"/>
    <property type="molecule type" value="Genomic_DNA"/>
</dbReference>
<name>A0A9P4Y5Q6_CRYP1</name>
<dbReference type="InterPro" id="IPR036866">
    <property type="entry name" value="RibonucZ/Hydroxyglut_hydro"/>
</dbReference>
<feature type="domain" description="Metallo-beta-lactamase" evidence="1">
    <location>
        <begin position="51"/>
        <end position="186"/>
    </location>
</feature>